<protein>
    <submittedName>
        <fullName evidence="1">Uncharacterized protein</fullName>
    </submittedName>
</protein>
<accession>A0A3Q9BJK1</accession>
<dbReference type="AlphaFoldDB" id="A0A3Q9BJK1"/>
<name>A0A3Q9BJK1_9LACT</name>
<dbReference type="KEGG" id="jeh:EJN90_00920"/>
<dbReference type="RefSeq" id="WP_126108444.1">
    <property type="nucleotide sequence ID" value="NZ_CP034465.1"/>
</dbReference>
<reference evidence="2" key="1">
    <citation type="submission" date="2018-12" db="EMBL/GenBank/DDBJ databases">
        <title>Complete genome sequencing of Jeotgalibaca sp. H21T32.</title>
        <authorList>
            <person name="Bae J.-W."/>
            <person name="Lee S.-Y."/>
        </authorList>
    </citation>
    <scope>NUCLEOTIDE SEQUENCE [LARGE SCALE GENOMIC DNA]</scope>
    <source>
        <strain evidence="2">H21T32</strain>
    </source>
</reference>
<sequence length="93" mass="11264">MAQSILSICNYETKIAPGAYFHLKTDWFESDQEIKTIIIDQDHVFSKLLSLYPKDFVMYLEQDQHGSLYRTNYPLFRREDNDYFEVDWNKKTR</sequence>
<keyword evidence="2" id="KW-1185">Reference proteome</keyword>
<proteinExistence type="predicted"/>
<evidence type="ECO:0000313" key="2">
    <source>
        <dbReference type="Proteomes" id="UP000273326"/>
    </source>
</evidence>
<dbReference type="Proteomes" id="UP000273326">
    <property type="component" value="Chromosome"/>
</dbReference>
<evidence type="ECO:0000313" key="1">
    <source>
        <dbReference type="EMBL" id="AZP03343.1"/>
    </source>
</evidence>
<dbReference type="EMBL" id="CP034465">
    <property type="protein sequence ID" value="AZP03343.1"/>
    <property type="molecule type" value="Genomic_DNA"/>
</dbReference>
<dbReference type="OrthoDB" id="2135001at2"/>
<organism evidence="1 2">
    <name type="scientific">Jeotgalibaca ciconiae</name>
    <dbReference type="NCBI Taxonomy" id="2496265"/>
    <lineage>
        <taxon>Bacteria</taxon>
        <taxon>Bacillati</taxon>
        <taxon>Bacillota</taxon>
        <taxon>Bacilli</taxon>
        <taxon>Lactobacillales</taxon>
        <taxon>Carnobacteriaceae</taxon>
        <taxon>Jeotgalibaca</taxon>
    </lineage>
</organism>
<gene>
    <name evidence="1" type="ORF">EJN90_00920</name>
</gene>